<feature type="transmembrane region" description="Helical" evidence="1">
    <location>
        <begin position="912"/>
        <end position="937"/>
    </location>
</feature>
<dbReference type="PANTHER" id="PTHR24177:SF482">
    <property type="entry name" value="PGG DOMAIN-CONTAINING PROTEIN"/>
    <property type="match status" value="1"/>
</dbReference>
<feature type="transmembrane region" description="Helical" evidence="1">
    <location>
        <begin position="943"/>
        <end position="962"/>
    </location>
</feature>
<dbReference type="Pfam" id="PF13962">
    <property type="entry name" value="PGG"/>
    <property type="match status" value="1"/>
</dbReference>
<evidence type="ECO:0000256" key="1">
    <source>
        <dbReference type="SAM" id="Phobius"/>
    </source>
</evidence>
<dbReference type="SUPFAM" id="SSF48403">
    <property type="entry name" value="Ankyrin repeat"/>
    <property type="match status" value="2"/>
</dbReference>
<dbReference type="Gene3D" id="1.25.40.20">
    <property type="entry name" value="Ankyrin repeat-containing domain"/>
    <property type="match status" value="4"/>
</dbReference>
<feature type="domain" description="PGG" evidence="2">
    <location>
        <begin position="824"/>
        <end position="935"/>
    </location>
</feature>
<dbReference type="GO" id="GO:0016020">
    <property type="term" value="C:membrane"/>
    <property type="evidence" value="ECO:0007669"/>
    <property type="project" value="TreeGrafter"/>
</dbReference>
<reference evidence="3 4" key="1">
    <citation type="submission" date="2019-12" db="EMBL/GenBank/DDBJ databases">
        <authorList>
            <person name="Alioto T."/>
            <person name="Alioto T."/>
            <person name="Gomez Garrido J."/>
        </authorList>
    </citation>
    <scope>NUCLEOTIDE SEQUENCE [LARGE SCALE GENOMIC DNA]</scope>
</reference>
<feature type="transmembrane region" description="Helical" evidence="1">
    <location>
        <begin position="878"/>
        <end position="900"/>
    </location>
</feature>
<keyword evidence="1" id="KW-0812">Transmembrane</keyword>
<organism evidence="3 4">
    <name type="scientific">Olea europaea subsp. europaea</name>
    <dbReference type="NCBI Taxonomy" id="158383"/>
    <lineage>
        <taxon>Eukaryota</taxon>
        <taxon>Viridiplantae</taxon>
        <taxon>Streptophyta</taxon>
        <taxon>Embryophyta</taxon>
        <taxon>Tracheophyta</taxon>
        <taxon>Spermatophyta</taxon>
        <taxon>Magnoliopsida</taxon>
        <taxon>eudicotyledons</taxon>
        <taxon>Gunneridae</taxon>
        <taxon>Pentapetalae</taxon>
        <taxon>asterids</taxon>
        <taxon>lamiids</taxon>
        <taxon>Lamiales</taxon>
        <taxon>Oleaceae</taxon>
        <taxon>Oleeae</taxon>
        <taxon>Olea</taxon>
    </lineage>
</organism>
<dbReference type="InterPro" id="IPR036770">
    <property type="entry name" value="Ankyrin_rpt-contain_sf"/>
</dbReference>
<evidence type="ECO:0000313" key="4">
    <source>
        <dbReference type="Proteomes" id="UP000594638"/>
    </source>
</evidence>
<dbReference type="Proteomes" id="UP000594638">
    <property type="component" value="Unassembled WGS sequence"/>
</dbReference>
<dbReference type="InterPro" id="IPR002110">
    <property type="entry name" value="Ankyrin_rpt"/>
</dbReference>
<dbReference type="InterPro" id="IPR026961">
    <property type="entry name" value="PGG_dom"/>
</dbReference>
<evidence type="ECO:0000259" key="2">
    <source>
        <dbReference type="Pfam" id="PF13962"/>
    </source>
</evidence>
<comment type="caution">
    <text evidence="3">The sequence shown here is derived from an EMBL/GenBank/DDBJ whole genome shotgun (WGS) entry which is preliminary data.</text>
</comment>
<dbReference type="AlphaFoldDB" id="A0A8S0U5Y4"/>
<dbReference type="PANTHER" id="PTHR24177">
    <property type="entry name" value="CASKIN"/>
    <property type="match status" value="1"/>
</dbReference>
<dbReference type="EMBL" id="CACTIH010007382">
    <property type="protein sequence ID" value="CAA3011875.1"/>
    <property type="molecule type" value="Genomic_DNA"/>
</dbReference>
<proteinExistence type="predicted"/>
<dbReference type="OrthoDB" id="1925304at2759"/>
<dbReference type="Gramene" id="OE9A103334T1">
    <property type="protein sequence ID" value="OE9A103334C1"/>
    <property type="gene ID" value="OE9A103334"/>
</dbReference>
<dbReference type="SMART" id="SM00248">
    <property type="entry name" value="ANK"/>
    <property type="match status" value="10"/>
</dbReference>
<evidence type="ECO:0000313" key="3">
    <source>
        <dbReference type="EMBL" id="CAA3011875.1"/>
    </source>
</evidence>
<name>A0A8S0U5Y4_OLEEU</name>
<keyword evidence="4" id="KW-1185">Reference proteome</keyword>
<keyword evidence="1" id="KW-0472">Membrane</keyword>
<keyword evidence="1" id="KW-1133">Transmembrane helix</keyword>
<gene>
    <name evidence="3" type="ORF">OLEA9_A103334</name>
</gene>
<sequence>MELPSSDERTLRIEDEHESWIEELKEELNKGKWETIKGIILKNPIEAFKVKLNDNGDTLLLSAFKGEKKGLYLIEKLVDMMSSDLLAETDNFGNTALHIAANVGVVRDARKLVEKNKSLLNIFNNDGLLPIQMALSRRDLAKAYFMAHFLLKEMKDERNSALLKDAAGASVMQSLLKAGNYELALDLLQYNKNLAWEGDIRPLQQMASDPGGFGSGRRLSRWSSLIYSLKYNNYKMILSKVPANEPAQNLDVLALEPKHRHALDLVKFLCSIILTKPNSIQEELQTPFLLGAQNGIEEIVNEILNYFPTAINYTDEEGRSVFHVAVMYRRENILKIAHEQNMKHKGMYVKKLDNYNNNILHLVGYKPCQAGIHTHHSGAIFQMQQELQWFMKMEGTSSDESTVRIDEYDHERWIKELKEELKKGKWETIEGIIRKNPTEPLKAKLNDNGDTLLLLAFKGGKKGLSVTKNLVDMMSSDSDLLAETDNFGNTALHIAANVGVVRDARKLVGNNESLVNIFNKDGLLPIQIALSRRDLANAYFMASYLLGVMKEERNSAQLKDAAGASVMQSLVKAGFYELALDLLHYNKNLAWEGDISPLQQMASDPGGFGSGRRLSGWSSLIYSLKYIGYKMILSKVLAKEPAQNLVVLPLERKHHYALELVKSLCSITLTKPNSIQKELRTPFLLGAQNGIEEIVKEILNSFSTAINYTDEEGRSVFHVAVMYRRENILKIAHEQNMKHKGMYVKKLDNYNNNILHLVGYKPCQAGIHTHHSGAIFQMQQELQWFMKVTDLVTPQESTSRNKEGKTPFTLFEEEHTEMAKNENDWMTGMATASSVAASLVATVAFSVAFQVPGGNHTNGIPNFSNEASFKVFAISDALALFSSITSVLTFLSIFTSRYGVQDYLRDLPHRVIIGLISLLLSSIFLIIAFSSTLFLVFAKQNDLFLIPIIILSCTPLILYAKLQLPSLVAMIKSTFCPSILKLWI</sequence>
<protein>
    <submittedName>
        <fullName evidence="3">Ankyrin repeat-containing ITN1-like</fullName>
    </submittedName>
</protein>
<accession>A0A8S0U5Y4</accession>